<dbReference type="AlphaFoldDB" id="A0A0J6WQJ7"/>
<dbReference type="InterPro" id="IPR025303">
    <property type="entry name" value="PdaC"/>
</dbReference>
<evidence type="ECO:0000259" key="2">
    <source>
        <dbReference type="Pfam" id="PF13739"/>
    </source>
</evidence>
<dbReference type="Pfam" id="PF13739">
    <property type="entry name" value="PdaC"/>
    <property type="match status" value="1"/>
</dbReference>
<dbReference type="PATRIC" id="fig|1122219.3.peg.2424"/>
<keyword evidence="1" id="KW-0732">Signal</keyword>
<evidence type="ECO:0000313" key="4">
    <source>
        <dbReference type="Proteomes" id="UP000036503"/>
    </source>
</evidence>
<reference evidence="3 4" key="1">
    <citation type="submission" date="2015-06" db="EMBL/GenBank/DDBJ databases">
        <title>Draft genome sequence of beer spoilage bacterium Megasphaera cerevisiae type strain 20462.</title>
        <authorList>
            <person name="Kutumbaka K."/>
            <person name="Pasmowitz J."/>
            <person name="Mategko J."/>
            <person name="Reyes D."/>
            <person name="Friedrich A."/>
            <person name="Han S."/>
            <person name="Martens-Habbena W."/>
            <person name="Neal-McKinney J."/>
            <person name="Janagama H.K."/>
            <person name="Nadala C."/>
            <person name="Samadpour M."/>
        </authorList>
    </citation>
    <scope>NUCLEOTIDE SEQUENCE [LARGE SCALE GENOMIC DNA]</scope>
    <source>
        <strain evidence="3 4">DSM 20462</strain>
    </source>
</reference>
<evidence type="ECO:0000313" key="3">
    <source>
        <dbReference type="EMBL" id="KMO85695.1"/>
    </source>
</evidence>
<name>A0A0J6WQJ7_9FIRM</name>
<dbReference type="Gene3D" id="3.30.565.40">
    <property type="entry name" value="Fervidobacterium nodosum Rt17-B1 like"/>
    <property type="match status" value="1"/>
</dbReference>
<feature type="signal peptide" evidence="1">
    <location>
        <begin position="1"/>
        <end position="20"/>
    </location>
</feature>
<dbReference type="Proteomes" id="UP000036503">
    <property type="component" value="Unassembled WGS sequence"/>
</dbReference>
<dbReference type="OrthoDB" id="1669560at2"/>
<proteinExistence type="predicted"/>
<dbReference type="InParanoid" id="A0A0J6WQJ7"/>
<evidence type="ECO:0000256" key="1">
    <source>
        <dbReference type="SAM" id="SignalP"/>
    </source>
</evidence>
<feature type="chain" id="PRO_5039604403" description="Deacetylase PdaC domain-containing protein" evidence="1">
    <location>
        <begin position="21"/>
        <end position="207"/>
    </location>
</feature>
<dbReference type="RefSeq" id="WP_048515129.1">
    <property type="nucleotide sequence ID" value="NZ_FUXD01000040.1"/>
</dbReference>
<gene>
    <name evidence="3" type="ORF">AB840_12235</name>
</gene>
<protein>
    <recommendedName>
        <fullName evidence="2">Deacetylase PdaC domain-containing protein</fullName>
    </recommendedName>
</protein>
<organism evidence="3 4">
    <name type="scientific">Megasphaera cerevisiae DSM 20462</name>
    <dbReference type="NCBI Taxonomy" id="1122219"/>
    <lineage>
        <taxon>Bacteria</taxon>
        <taxon>Bacillati</taxon>
        <taxon>Bacillota</taxon>
        <taxon>Negativicutes</taxon>
        <taxon>Veillonellales</taxon>
        <taxon>Veillonellaceae</taxon>
        <taxon>Megasphaera</taxon>
    </lineage>
</organism>
<keyword evidence="4" id="KW-1185">Reference proteome</keyword>
<dbReference type="EMBL" id="LEKT01000050">
    <property type="protein sequence ID" value="KMO85695.1"/>
    <property type="molecule type" value="Genomic_DNA"/>
</dbReference>
<feature type="domain" description="Deacetylase PdaC" evidence="2">
    <location>
        <begin position="31"/>
        <end position="103"/>
    </location>
</feature>
<sequence>MKKTFLSLLFVCCMYIPSLAYVEPGNQHDMNLMLSYPLVYTADKDAQEKINTDIASYVEGAKSDYYTNHWYKVRLTYAVKYEDDHIISIVLTRLRDGGGAHPQEHFWGLVYNKDTGDRIPISNFVTIGSAEQWSRLAGTQIFPAYNWQWNRIALSYRPKFISEDYYLTGHGIFYMIYQPYEVSYGANSMISIQFNPSNIDYLKRLNG</sequence>
<accession>A0A0J6WQJ7</accession>
<comment type="caution">
    <text evidence="3">The sequence shown here is derived from an EMBL/GenBank/DDBJ whole genome shotgun (WGS) entry which is preliminary data.</text>
</comment>